<evidence type="ECO:0000256" key="1">
    <source>
        <dbReference type="SAM" id="MobiDB-lite"/>
    </source>
</evidence>
<organism evidence="2 3">
    <name type="scientific">Entomortierella parvispora</name>
    <dbReference type="NCBI Taxonomy" id="205924"/>
    <lineage>
        <taxon>Eukaryota</taxon>
        <taxon>Fungi</taxon>
        <taxon>Fungi incertae sedis</taxon>
        <taxon>Mucoromycota</taxon>
        <taxon>Mortierellomycotina</taxon>
        <taxon>Mortierellomycetes</taxon>
        <taxon>Mortierellales</taxon>
        <taxon>Mortierellaceae</taxon>
        <taxon>Entomortierella</taxon>
    </lineage>
</organism>
<name>A0A9P3H1H8_9FUNG</name>
<feature type="region of interest" description="Disordered" evidence="1">
    <location>
        <begin position="527"/>
        <end position="548"/>
    </location>
</feature>
<reference evidence="2" key="1">
    <citation type="submission" date="2021-11" db="EMBL/GenBank/DDBJ databases">
        <authorList>
            <person name="Herlambang A."/>
            <person name="Guo Y."/>
            <person name="Takashima Y."/>
            <person name="Nishizawa T."/>
        </authorList>
    </citation>
    <scope>NUCLEOTIDE SEQUENCE</scope>
    <source>
        <strain evidence="2">E1425</strain>
    </source>
</reference>
<dbReference type="AlphaFoldDB" id="A0A9P3H1H8"/>
<feature type="region of interest" description="Disordered" evidence="1">
    <location>
        <begin position="237"/>
        <end position="257"/>
    </location>
</feature>
<reference evidence="2" key="2">
    <citation type="journal article" date="2022" name="Microbiol. Resour. Announc.">
        <title>Whole-Genome Sequence of Entomortierella parvispora E1425, a Mucoromycotan Fungus Associated with Burkholderiaceae-Related Endosymbiotic Bacteria.</title>
        <authorList>
            <person name="Herlambang A."/>
            <person name="Guo Y."/>
            <person name="Takashima Y."/>
            <person name="Narisawa K."/>
            <person name="Ohta H."/>
            <person name="Nishizawa T."/>
        </authorList>
    </citation>
    <scope>NUCLEOTIDE SEQUENCE</scope>
    <source>
        <strain evidence="2">E1425</strain>
    </source>
</reference>
<feature type="region of interest" description="Disordered" evidence="1">
    <location>
        <begin position="115"/>
        <end position="187"/>
    </location>
</feature>
<feature type="compositionally biased region" description="Basic and acidic residues" evidence="1">
    <location>
        <begin position="168"/>
        <end position="187"/>
    </location>
</feature>
<proteinExistence type="predicted"/>
<comment type="caution">
    <text evidence="2">The sequence shown here is derived from an EMBL/GenBank/DDBJ whole genome shotgun (WGS) entry which is preliminary data.</text>
</comment>
<dbReference type="Proteomes" id="UP000827284">
    <property type="component" value="Unassembled WGS sequence"/>
</dbReference>
<accession>A0A9P3H1H8</accession>
<dbReference type="EMBL" id="BQFW01000001">
    <property type="protein sequence ID" value="GJJ67982.1"/>
    <property type="molecule type" value="Genomic_DNA"/>
</dbReference>
<sequence length="597" mass="65085">MPVLADDQPSPQLSSRLSCASLIGGLSSHVYHESCQRVSVVVCKAGDHTKAPTCDTSCQEYPDRAKEPSTQPHDILDEIFTEEFNPGHPSMASSIEVSSEDELNTVAAIEVDPSRPRKYQSLVGNEMGKGKRRQRRKKTKSTTIGRFEVSREYFTSSSTTPGGGSRNMSDHSQSRNGSSRDKEVHISKRKDEWIRMLDFSMTRYASPSCSSAQDIGELSGGNLADLRQDGDVLFVGKGTGRSQHGHSKPEDPDRPCNNAFATTRPIVTAPVAIPKPFLRMIPSSVESSWTTDEDAPSLGSLGSLDPQVPNNSYDEFGSSSSSFALFNQHSAHPPTFRPLIDFDEVVASRRPDWIASRRASISPAESTSSSSSSSPIRRSSGLIETSLEATWRAFDSHIQPSILLTSAEAEILPVDPETRLANNSGDSSLPYYNRVATAMPLVSSPQQRLPSRWLGARLEERTNLPLWSHSPLTLTQCFTSRSNSFSSSTKAVLVTDTSATTAATMTHSRPTMTSSLAQALAKLTSSAAAASREDDSSSEPEFPYEGPTLQPKLRSIRAKVPVVTYVPEEFYPEFAAVMDEGIISWSGQSCQDSMHHI</sequence>
<feature type="compositionally biased region" description="Basic residues" evidence="1">
    <location>
        <begin position="130"/>
        <end position="140"/>
    </location>
</feature>
<feature type="region of interest" description="Disordered" evidence="1">
    <location>
        <begin position="288"/>
        <end position="313"/>
    </location>
</feature>
<gene>
    <name evidence="2" type="ORF">EMPS_00328</name>
</gene>
<feature type="region of interest" description="Disordered" evidence="1">
    <location>
        <begin position="359"/>
        <end position="379"/>
    </location>
</feature>
<evidence type="ECO:0000313" key="2">
    <source>
        <dbReference type="EMBL" id="GJJ67982.1"/>
    </source>
</evidence>
<protein>
    <submittedName>
        <fullName evidence="2">Uncharacterized protein</fullName>
    </submittedName>
</protein>
<keyword evidence="3" id="KW-1185">Reference proteome</keyword>
<evidence type="ECO:0000313" key="3">
    <source>
        <dbReference type="Proteomes" id="UP000827284"/>
    </source>
</evidence>